<proteinExistence type="predicted"/>
<comment type="caution">
    <text evidence="1">The sequence shown here is derived from an EMBL/GenBank/DDBJ whole genome shotgun (WGS) entry which is preliminary data.</text>
</comment>
<accession>A0A7X4GLW8</accession>
<name>A0A7X4GLW8_9BURK</name>
<sequence length="147" mass="15847">MNLSDAIYKTVHSAIGGLEALAIRMSIRTQIMRNKANPNSGANYFSPAELDMLMALTGDHSVLHALAQNHGYVCVKVEGEMAQCDMAILEVFAKAVAAHGEVGAELYTTLADGLVEQHEVARVEEAAYRAKAAVTTMVNRLKGMVEK</sequence>
<evidence type="ECO:0000313" key="2">
    <source>
        <dbReference type="Proteomes" id="UP000450012"/>
    </source>
</evidence>
<evidence type="ECO:0008006" key="3">
    <source>
        <dbReference type="Google" id="ProtNLM"/>
    </source>
</evidence>
<reference evidence="1 2" key="1">
    <citation type="submission" date="2019-12" db="EMBL/GenBank/DDBJ databases">
        <title>Novel species isolated from a subtropical stream in China.</title>
        <authorList>
            <person name="Lu H."/>
        </authorList>
    </citation>
    <scope>NUCLEOTIDE SEQUENCE [LARGE SCALE GENOMIC DNA]</scope>
    <source>
        <strain evidence="1 2">FT55W</strain>
    </source>
</reference>
<dbReference type="AlphaFoldDB" id="A0A7X4GLW8"/>
<dbReference type="RefSeq" id="WP_161012060.1">
    <property type="nucleotide sequence ID" value="NZ_WWCK01000001.1"/>
</dbReference>
<keyword evidence="2" id="KW-1185">Reference proteome</keyword>
<dbReference type="InterPro" id="IPR009679">
    <property type="entry name" value="Phage_186_CII-like"/>
</dbReference>
<gene>
    <name evidence="1" type="ORF">GTP45_01200</name>
</gene>
<evidence type="ECO:0000313" key="1">
    <source>
        <dbReference type="EMBL" id="MYM65449.1"/>
    </source>
</evidence>
<dbReference type="EMBL" id="WWCK01000001">
    <property type="protein sequence ID" value="MYM65449.1"/>
    <property type="molecule type" value="Genomic_DNA"/>
</dbReference>
<dbReference type="Proteomes" id="UP000450012">
    <property type="component" value="Unassembled WGS sequence"/>
</dbReference>
<dbReference type="GO" id="GO:0003677">
    <property type="term" value="F:DNA binding"/>
    <property type="evidence" value="ECO:0007669"/>
    <property type="project" value="InterPro"/>
</dbReference>
<organism evidence="1 2">
    <name type="scientific">Duganella rivi</name>
    <dbReference type="NCBI Taxonomy" id="2666083"/>
    <lineage>
        <taxon>Bacteria</taxon>
        <taxon>Pseudomonadati</taxon>
        <taxon>Pseudomonadota</taxon>
        <taxon>Betaproteobacteria</taxon>
        <taxon>Burkholderiales</taxon>
        <taxon>Oxalobacteraceae</taxon>
        <taxon>Telluria group</taxon>
        <taxon>Duganella</taxon>
    </lineage>
</organism>
<protein>
    <recommendedName>
        <fullName evidence="3">Rha family transcriptional regulator</fullName>
    </recommendedName>
</protein>
<dbReference type="Pfam" id="PF06892">
    <property type="entry name" value="Phage_CP76"/>
    <property type="match status" value="1"/>
</dbReference>